<dbReference type="InterPro" id="IPR039425">
    <property type="entry name" value="RNA_pol_sigma-70-like"/>
</dbReference>
<dbReference type="Proteomes" id="UP000663859">
    <property type="component" value="Unassembled WGS sequence"/>
</dbReference>
<accession>A0A8J2BL87</accession>
<keyword evidence="8" id="KW-1185">Reference proteome</keyword>
<dbReference type="Gene3D" id="1.10.1740.10">
    <property type="match status" value="1"/>
</dbReference>
<dbReference type="InterPro" id="IPR013249">
    <property type="entry name" value="RNA_pol_sigma70_r4_t2"/>
</dbReference>
<comment type="caution">
    <text evidence="7">The sequence shown here is derived from an EMBL/GenBank/DDBJ whole genome shotgun (WGS) entry which is preliminary data.</text>
</comment>
<dbReference type="SUPFAM" id="SSF88946">
    <property type="entry name" value="Sigma2 domain of RNA polymerase sigma factors"/>
    <property type="match status" value="1"/>
</dbReference>
<organism evidence="7 8">
    <name type="scientific">Candidatus Methylacidithermus pantelleriae</name>
    <dbReference type="NCBI Taxonomy" id="2744239"/>
    <lineage>
        <taxon>Bacteria</taxon>
        <taxon>Pseudomonadati</taxon>
        <taxon>Verrucomicrobiota</taxon>
        <taxon>Methylacidiphilae</taxon>
        <taxon>Methylacidiphilales</taxon>
        <taxon>Methylacidiphilaceae</taxon>
        <taxon>Candidatus Methylacidithermus</taxon>
    </lineage>
</organism>
<sequence>MVDELLSRHRAACEEQTQDPQVAPPTEPSDRELVVRTKKGEPEAFDCLIQRYQRRLFNVIYGIVLNYQDADDVLLETLVKAYRNINRFREDSSFYTWIYRIAVNSAINWRRRAYTRPTVSLEADEEERPLPEELVDQRSGRESLRRLELEELQKKLNECLSRLSYAHRVVVTLFDLEGMSHGEIAQILGCSEGTVRSRLFYAHQQLKRCLQGYW</sequence>
<feature type="domain" description="RNA polymerase sigma-70 region 2" evidence="5">
    <location>
        <begin position="48"/>
        <end position="113"/>
    </location>
</feature>
<evidence type="ECO:0000259" key="6">
    <source>
        <dbReference type="Pfam" id="PF08281"/>
    </source>
</evidence>
<dbReference type="PANTHER" id="PTHR43133:SF51">
    <property type="entry name" value="RNA POLYMERASE SIGMA FACTOR"/>
    <property type="match status" value="1"/>
</dbReference>
<dbReference type="GO" id="GO:0000428">
    <property type="term" value="C:DNA-directed RNA polymerase complex"/>
    <property type="evidence" value="ECO:0007669"/>
    <property type="project" value="UniProtKB-KW"/>
</dbReference>
<dbReference type="EMBL" id="CAJNOB010000004">
    <property type="protein sequence ID" value="CAF0692445.1"/>
    <property type="molecule type" value="Genomic_DNA"/>
</dbReference>
<keyword evidence="3" id="KW-0731">Sigma factor</keyword>
<dbReference type="InterPro" id="IPR007627">
    <property type="entry name" value="RNA_pol_sigma70_r2"/>
</dbReference>
<evidence type="ECO:0000256" key="4">
    <source>
        <dbReference type="ARBA" id="ARBA00023163"/>
    </source>
</evidence>
<name>A0A8J2BL87_9BACT</name>
<protein>
    <submittedName>
        <fullName evidence="7">DNA-directed RNA polymerase specialized sigma subunit</fullName>
    </submittedName>
</protein>
<dbReference type="InterPro" id="IPR036388">
    <property type="entry name" value="WH-like_DNA-bd_sf"/>
</dbReference>
<keyword evidence="7" id="KW-0240">DNA-directed RNA polymerase</keyword>
<gene>
    <name evidence="7" type="primary">rpoE</name>
    <name evidence="7" type="ORF">MPNT_120020</name>
</gene>
<dbReference type="SUPFAM" id="SSF88659">
    <property type="entry name" value="Sigma3 and sigma4 domains of RNA polymerase sigma factors"/>
    <property type="match status" value="1"/>
</dbReference>
<keyword evidence="2" id="KW-0805">Transcription regulation</keyword>
<dbReference type="Pfam" id="PF04542">
    <property type="entry name" value="Sigma70_r2"/>
    <property type="match status" value="1"/>
</dbReference>
<keyword evidence="4" id="KW-0804">Transcription</keyword>
<evidence type="ECO:0000313" key="8">
    <source>
        <dbReference type="Proteomes" id="UP000663859"/>
    </source>
</evidence>
<evidence type="ECO:0000256" key="3">
    <source>
        <dbReference type="ARBA" id="ARBA00023082"/>
    </source>
</evidence>
<dbReference type="Pfam" id="PF08281">
    <property type="entry name" value="Sigma70_r4_2"/>
    <property type="match status" value="1"/>
</dbReference>
<dbReference type="PANTHER" id="PTHR43133">
    <property type="entry name" value="RNA POLYMERASE ECF-TYPE SIGMA FACTO"/>
    <property type="match status" value="1"/>
</dbReference>
<dbReference type="InterPro" id="IPR014284">
    <property type="entry name" value="RNA_pol_sigma-70_dom"/>
</dbReference>
<dbReference type="InterPro" id="IPR013324">
    <property type="entry name" value="RNA_pol_sigma_r3/r4-like"/>
</dbReference>
<evidence type="ECO:0000256" key="1">
    <source>
        <dbReference type="ARBA" id="ARBA00010641"/>
    </source>
</evidence>
<dbReference type="AlphaFoldDB" id="A0A8J2BL87"/>
<dbReference type="GO" id="GO:0016987">
    <property type="term" value="F:sigma factor activity"/>
    <property type="evidence" value="ECO:0007669"/>
    <property type="project" value="UniProtKB-KW"/>
</dbReference>
<comment type="similarity">
    <text evidence="1">Belongs to the sigma-70 factor family. ECF subfamily.</text>
</comment>
<dbReference type="Gene3D" id="1.10.10.10">
    <property type="entry name" value="Winged helix-like DNA-binding domain superfamily/Winged helix DNA-binding domain"/>
    <property type="match status" value="1"/>
</dbReference>
<evidence type="ECO:0000259" key="5">
    <source>
        <dbReference type="Pfam" id="PF04542"/>
    </source>
</evidence>
<feature type="domain" description="RNA polymerase sigma factor 70 region 4 type 2" evidence="6">
    <location>
        <begin position="155"/>
        <end position="200"/>
    </location>
</feature>
<dbReference type="InterPro" id="IPR013325">
    <property type="entry name" value="RNA_pol_sigma_r2"/>
</dbReference>
<dbReference type="CDD" id="cd06171">
    <property type="entry name" value="Sigma70_r4"/>
    <property type="match status" value="1"/>
</dbReference>
<evidence type="ECO:0000256" key="2">
    <source>
        <dbReference type="ARBA" id="ARBA00023015"/>
    </source>
</evidence>
<proteinExistence type="inferred from homology"/>
<dbReference type="NCBIfam" id="TIGR02937">
    <property type="entry name" value="sigma70-ECF"/>
    <property type="match status" value="1"/>
</dbReference>
<evidence type="ECO:0000313" key="7">
    <source>
        <dbReference type="EMBL" id="CAF0692445.1"/>
    </source>
</evidence>
<reference evidence="7" key="1">
    <citation type="submission" date="2021-02" db="EMBL/GenBank/DDBJ databases">
        <authorList>
            <person name="Cremers G."/>
            <person name="Picone N."/>
        </authorList>
    </citation>
    <scope>NUCLEOTIDE SEQUENCE</scope>
    <source>
        <strain evidence="7">PQ17</strain>
    </source>
</reference>
<dbReference type="GO" id="GO:0006352">
    <property type="term" value="P:DNA-templated transcription initiation"/>
    <property type="evidence" value="ECO:0007669"/>
    <property type="project" value="InterPro"/>
</dbReference>
<dbReference type="GO" id="GO:0003677">
    <property type="term" value="F:DNA binding"/>
    <property type="evidence" value="ECO:0007669"/>
    <property type="project" value="InterPro"/>
</dbReference>
<dbReference type="RefSeq" id="WP_174582795.1">
    <property type="nucleotide sequence ID" value="NZ_CAJNOB010000004.1"/>
</dbReference>